<protein>
    <recommendedName>
        <fullName evidence="3">DNA gyrase inhibitor YacG</fullName>
    </recommendedName>
</protein>
<sequence length="68" mass="7648">MSQTPTVDCPTCGAPVEWSPQSTFRPFCSDRCKLIDLGAWASEEHKIPVSPEAEDELFSEDFNPRSHH</sequence>
<dbReference type="PATRIC" id="fig|294.124.peg.3537"/>
<dbReference type="RefSeq" id="WP_042730990.1">
    <property type="nucleotide sequence ID" value="NZ_JXNZ01000166.1"/>
</dbReference>
<dbReference type="GO" id="GO:0008270">
    <property type="term" value="F:zinc ion binding"/>
    <property type="evidence" value="ECO:0007669"/>
    <property type="project" value="UniProtKB-UniRule"/>
</dbReference>
<feature type="binding site" evidence="3">
    <location>
        <position position="32"/>
    </location>
    <ligand>
        <name>Zn(2+)</name>
        <dbReference type="ChEBI" id="CHEBI:29105"/>
    </ligand>
</feature>
<organism evidence="5 6">
    <name type="scientific">Pseudomonas fluorescens</name>
    <dbReference type="NCBI Taxonomy" id="294"/>
    <lineage>
        <taxon>Bacteria</taxon>
        <taxon>Pseudomonadati</taxon>
        <taxon>Pseudomonadota</taxon>
        <taxon>Gammaproteobacteria</taxon>
        <taxon>Pseudomonadales</taxon>
        <taxon>Pseudomonadaceae</taxon>
        <taxon>Pseudomonas</taxon>
    </lineage>
</organism>
<comment type="caution">
    <text evidence="5">The sequence shown here is derived from an EMBL/GenBank/DDBJ whole genome shotgun (WGS) entry which is preliminary data.</text>
</comment>
<proteinExistence type="inferred from homology"/>
<evidence type="ECO:0000313" key="6">
    <source>
        <dbReference type="Proteomes" id="UP000032101"/>
    </source>
</evidence>
<dbReference type="NCBIfam" id="NF001638">
    <property type="entry name" value="PRK00418.1"/>
    <property type="match status" value="1"/>
</dbReference>
<dbReference type="Gene3D" id="3.30.50.10">
    <property type="entry name" value="Erythroid Transcription Factor GATA-1, subunit A"/>
    <property type="match status" value="1"/>
</dbReference>
<keyword evidence="2 3" id="KW-0862">Zinc</keyword>
<gene>
    <name evidence="3" type="primary">yacG</name>
    <name evidence="5" type="ORF">RL74_17165</name>
</gene>
<evidence type="ECO:0000256" key="1">
    <source>
        <dbReference type="ARBA" id="ARBA00022723"/>
    </source>
</evidence>
<feature type="binding site" evidence="3">
    <location>
        <position position="9"/>
    </location>
    <ligand>
        <name>Zn(2+)</name>
        <dbReference type="ChEBI" id="CHEBI:29105"/>
    </ligand>
</feature>
<comment type="function">
    <text evidence="3">Inhibits all the catalytic activities of DNA gyrase by preventing its interaction with DNA. Acts by binding directly to the C-terminal domain of GyrB, which probably disrupts DNA binding by the gyrase.</text>
</comment>
<dbReference type="InterPro" id="IPR013088">
    <property type="entry name" value="Znf_NHR/GATA"/>
</dbReference>
<dbReference type="PANTHER" id="PTHR36150:SF1">
    <property type="entry name" value="DNA GYRASE INHIBITOR YACG"/>
    <property type="match status" value="1"/>
</dbReference>
<comment type="subunit">
    <text evidence="3">Interacts with GyrB.</text>
</comment>
<evidence type="ECO:0000313" key="5">
    <source>
        <dbReference type="EMBL" id="KIQ58164.1"/>
    </source>
</evidence>
<feature type="binding site" evidence="3">
    <location>
        <position position="12"/>
    </location>
    <ligand>
        <name>Zn(2+)</name>
        <dbReference type="ChEBI" id="CHEBI:29105"/>
    </ligand>
</feature>
<dbReference type="SUPFAM" id="SSF57716">
    <property type="entry name" value="Glucocorticoid receptor-like (DNA-binding domain)"/>
    <property type="match status" value="1"/>
</dbReference>
<name>A0A0D0P7J4_PSEFL</name>
<dbReference type="GO" id="GO:0006355">
    <property type="term" value="P:regulation of DNA-templated transcription"/>
    <property type="evidence" value="ECO:0007669"/>
    <property type="project" value="InterPro"/>
</dbReference>
<dbReference type="HAMAP" id="MF_00649">
    <property type="entry name" value="DNA_gyrase_inhibitor_YacG"/>
    <property type="match status" value="1"/>
</dbReference>
<dbReference type="PANTHER" id="PTHR36150">
    <property type="entry name" value="DNA GYRASE INHIBITOR YACG"/>
    <property type="match status" value="1"/>
</dbReference>
<dbReference type="EMBL" id="JXNZ01000166">
    <property type="protein sequence ID" value="KIQ58164.1"/>
    <property type="molecule type" value="Genomic_DNA"/>
</dbReference>
<dbReference type="Pfam" id="PF03884">
    <property type="entry name" value="YacG"/>
    <property type="match status" value="1"/>
</dbReference>
<comment type="cofactor">
    <cofactor evidence="3">
        <name>Zn(2+)</name>
        <dbReference type="ChEBI" id="CHEBI:29105"/>
    </cofactor>
    <text evidence="3">Binds 1 zinc ion.</text>
</comment>
<dbReference type="Proteomes" id="UP000032101">
    <property type="component" value="Unassembled WGS sequence"/>
</dbReference>
<dbReference type="OrthoDB" id="9809663at2"/>
<dbReference type="GO" id="GO:0008657">
    <property type="term" value="F:DNA topoisomerase type II (double strand cut, ATP-hydrolyzing) inhibitor activity"/>
    <property type="evidence" value="ECO:0007669"/>
    <property type="project" value="UniProtKB-UniRule"/>
</dbReference>
<keyword evidence="1 3" id="KW-0479">Metal-binding</keyword>
<dbReference type="AlphaFoldDB" id="A0A0D0P7J4"/>
<accession>A0A0D0P7J4</accession>
<reference evidence="5 6" key="1">
    <citation type="submission" date="2015-01" db="EMBL/GenBank/DDBJ databases">
        <title>Draft Genome Sequence of the Biocontrol and Plant Growth-Promoting Rhizobacteria (PGPR) Pseudomonas fluorescens UM270.</title>
        <authorList>
            <person name="Hernandez-Salmeron J.E."/>
            <person name="Santoyo G."/>
            <person name="Moreno-Hagelsieb G."/>
            <person name="Hernandez-Leon R."/>
        </authorList>
    </citation>
    <scope>NUCLEOTIDE SEQUENCE [LARGE SCALE GENOMIC DNA]</scope>
    <source>
        <strain evidence="5 6">UM270</strain>
    </source>
</reference>
<comment type="similarity">
    <text evidence="3">Belongs to the DNA gyrase inhibitor YacG family.</text>
</comment>
<feature type="binding site" evidence="3">
    <location>
        <position position="28"/>
    </location>
    <ligand>
        <name>Zn(2+)</name>
        <dbReference type="ChEBI" id="CHEBI:29105"/>
    </ligand>
</feature>
<evidence type="ECO:0000256" key="4">
    <source>
        <dbReference type="SAM" id="MobiDB-lite"/>
    </source>
</evidence>
<evidence type="ECO:0000256" key="3">
    <source>
        <dbReference type="HAMAP-Rule" id="MF_00649"/>
    </source>
</evidence>
<dbReference type="InterPro" id="IPR005584">
    <property type="entry name" value="DNA_gyrase_inhibitor_YacG"/>
</dbReference>
<feature type="region of interest" description="Disordered" evidence="4">
    <location>
        <begin position="46"/>
        <end position="68"/>
    </location>
</feature>
<evidence type="ECO:0000256" key="2">
    <source>
        <dbReference type="ARBA" id="ARBA00022833"/>
    </source>
</evidence>